<dbReference type="Proteomes" id="UP000013785">
    <property type="component" value="Unassembled WGS sequence"/>
</dbReference>
<keyword evidence="1" id="KW-0812">Transmembrane</keyword>
<evidence type="ECO:0000256" key="1">
    <source>
        <dbReference type="SAM" id="Phobius"/>
    </source>
</evidence>
<dbReference type="EMBL" id="AJAT01000014">
    <property type="protein sequence ID" value="EOL44034.1"/>
    <property type="molecule type" value="Genomic_DNA"/>
</dbReference>
<gene>
    <name evidence="2" type="ORF">UC3_01664</name>
</gene>
<accession>R3TR71</accession>
<comment type="caution">
    <text evidence="2">The sequence shown here is derived from an EMBL/GenBank/DDBJ whole genome shotgun (WGS) entry which is preliminary data.</text>
</comment>
<evidence type="ECO:0000313" key="2">
    <source>
        <dbReference type="EMBL" id="EOL44034.1"/>
    </source>
</evidence>
<dbReference type="PATRIC" id="fig|1158610.3.peg.1653"/>
<reference evidence="2 3" key="1">
    <citation type="submission" date="2013-02" db="EMBL/GenBank/DDBJ databases">
        <title>The Genome Sequence of Enterococcus phoeniculicola BAA-412.</title>
        <authorList>
            <consortium name="The Broad Institute Genome Sequencing Platform"/>
            <consortium name="The Broad Institute Genome Sequencing Center for Infectious Disease"/>
            <person name="Earl A.M."/>
            <person name="Gilmore M.S."/>
            <person name="Lebreton F."/>
            <person name="Walker B."/>
            <person name="Young S.K."/>
            <person name="Zeng Q."/>
            <person name="Gargeya S."/>
            <person name="Fitzgerald M."/>
            <person name="Haas B."/>
            <person name="Abouelleil A."/>
            <person name="Alvarado L."/>
            <person name="Arachchi H.M."/>
            <person name="Berlin A.M."/>
            <person name="Chapman S.B."/>
            <person name="Dewar J."/>
            <person name="Goldberg J."/>
            <person name="Griggs A."/>
            <person name="Gujja S."/>
            <person name="Hansen M."/>
            <person name="Howarth C."/>
            <person name="Imamovic A."/>
            <person name="Larimer J."/>
            <person name="McCowan C."/>
            <person name="Murphy C."/>
            <person name="Neiman D."/>
            <person name="Pearson M."/>
            <person name="Priest M."/>
            <person name="Roberts A."/>
            <person name="Saif S."/>
            <person name="Shea T."/>
            <person name="Sisk P."/>
            <person name="Sykes S."/>
            <person name="Wortman J."/>
            <person name="Nusbaum C."/>
            <person name="Birren B."/>
        </authorList>
    </citation>
    <scope>NUCLEOTIDE SEQUENCE [LARGE SCALE GENOMIC DNA]</scope>
    <source>
        <strain evidence="2 3">ATCC BAA-412</strain>
    </source>
</reference>
<dbReference type="HOGENOM" id="CLU_187513_0_0_9"/>
<feature type="transmembrane region" description="Helical" evidence="1">
    <location>
        <begin position="73"/>
        <end position="93"/>
    </location>
</feature>
<keyword evidence="3" id="KW-1185">Reference proteome</keyword>
<name>R3TR71_9ENTE</name>
<dbReference type="OrthoDB" id="2195041at2"/>
<sequence>MKKQSIILLGLIAIFSFIHLGLCFFYPQMYAYFTGQEHLSAFLTSLRVFRWVLYCGVAFAGLYSLQQKEKKTVPVYLLFFLFNLLLPNIFASIY</sequence>
<keyword evidence="1" id="KW-0472">Membrane</keyword>
<organism evidence="2 3">
    <name type="scientific">Enterococcus phoeniculicola ATCC BAA-412</name>
    <dbReference type="NCBI Taxonomy" id="1158610"/>
    <lineage>
        <taxon>Bacteria</taxon>
        <taxon>Bacillati</taxon>
        <taxon>Bacillota</taxon>
        <taxon>Bacilli</taxon>
        <taxon>Lactobacillales</taxon>
        <taxon>Enterococcaceae</taxon>
        <taxon>Enterococcus</taxon>
    </lineage>
</organism>
<dbReference type="RefSeq" id="WP_010768327.1">
    <property type="nucleotide sequence ID" value="NZ_ASWE01000003.1"/>
</dbReference>
<feature type="transmembrane region" description="Helical" evidence="1">
    <location>
        <begin position="7"/>
        <end position="28"/>
    </location>
</feature>
<proteinExistence type="predicted"/>
<keyword evidence="1" id="KW-1133">Transmembrane helix</keyword>
<dbReference type="AlphaFoldDB" id="R3TR71"/>
<dbReference type="STRING" id="154621.RV11_GL000291"/>
<feature type="transmembrane region" description="Helical" evidence="1">
    <location>
        <begin position="48"/>
        <end position="66"/>
    </location>
</feature>
<protein>
    <submittedName>
        <fullName evidence="2">Uncharacterized protein</fullName>
    </submittedName>
</protein>
<evidence type="ECO:0000313" key="3">
    <source>
        <dbReference type="Proteomes" id="UP000013785"/>
    </source>
</evidence>